<dbReference type="PROSITE" id="PS51352">
    <property type="entry name" value="THIOREDOXIN_2"/>
    <property type="match status" value="1"/>
</dbReference>
<protein>
    <recommendedName>
        <fullName evidence="2">Thioredoxin domain-containing protein</fullName>
    </recommendedName>
</protein>
<evidence type="ECO:0000313" key="3">
    <source>
        <dbReference type="EMBL" id="OGI45995.1"/>
    </source>
</evidence>
<evidence type="ECO:0000256" key="1">
    <source>
        <dbReference type="SAM" id="SignalP"/>
    </source>
</evidence>
<organism evidence="3 4">
    <name type="scientific">Candidatus Muproteobacteria bacterium RBG_16_65_34</name>
    <dbReference type="NCBI Taxonomy" id="1817760"/>
    <lineage>
        <taxon>Bacteria</taxon>
        <taxon>Pseudomonadati</taxon>
        <taxon>Pseudomonadota</taxon>
        <taxon>Candidatus Muproteobacteria</taxon>
    </lineage>
</organism>
<dbReference type="EMBL" id="MFSU01000090">
    <property type="protein sequence ID" value="OGI45995.1"/>
    <property type="molecule type" value="Genomic_DNA"/>
</dbReference>
<comment type="caution">
    <text evidence="3">The sequence shown here is derived from an EMBL/GenBank/DDBJ whole genome shotgun (WGS) entry which is preliminary data.</text>
</comment>
<dbReference type="SUPFAM" id="SSF52833">
    <property type="entry name" value="Thioredoxin-like"/>
    <property type="match status" value="2"/>
</dbReference>
<feature type="chain" id="PRO_5009526733" description="Thioredoxin domain-containing protein" evidence="1">
    <location>
        <begin position="22"/>
        <end position="336"/>
    </location>
</feature>
<dbReference type="InterPro" id="IPR012336">
    <property type="entry name" value="Thioredoxin-like_fold"/>
</dbReference>
<dbReference type="Gene3D" id="3.40.30.10">
    <property type="entry name" value="Glutaredoxin"/>
    <property type="match status" value="2"/>
</dbReference>
<feature type="signal peptide" evidence="1">
    <location>
        <begin position="1"/>
        <end position="21"/>
    </location>
</feature>
<name>A0A1F6TLQ8_9PROT</name>
<evidence type="ECO:0000313" key="4">
    <source>
        <dbReference type="Proteomes" id="UP000178885"/>
    </source>
</evidence>
<feature type="domain" description="Thioredoxin" evidence="2">
    <location>
        <begin position="11"/>
        <end position="163"/>
    </location>
</feature>
<dbReference type="STRING" id="1817760.A2151_01915"/>
<keyword evidence="1" id="KW-0732">Signal</keyword>
<gene>
    <name evidence="3" type="ORF">A2151_01915</name>
</gene>
<dbReference type="InterPro" id="IPR036249">
    <property type="entry name" value="Thioredoxin-like_sf"/>
</dbReference>
<sequence length="336" mass="38312">MKMLMSLLFAALLANCGPALAETPAGRVTGGVAHSAPEWFKSSFLNFQDEVEEARRAGRHIFVFMDLNDCPYCARMLDENFHRGENREYIRKNFDVIAVNVRGAQEVTWIDGATYTEQDLAIKLKVVGTPALVFIDPDGKKVLQLNGYRTPPTLRHALEYVHDKAYRDQSLSAYIEKKQQAPLYTFRGHPRFENVTDFARYHKPLAVIFEDKNCADCAGFHEKVLNHPDVLAELKPFRVVRLDAYAETPIVDISGARTTPRAWAASLGLTYRPGVVLFSEGKEAARVEGRLYHFHFKEMLRFVGGRHYQRYDRFSSYLADRQLDLLRQGVSIDFGE</sequence>
<dbReference type="InterPro" id="IPR013766">
    <property type="entry name" value="Thioredoxin_domain"/>
</dbReference>
<accession>A0A1F6TLQ8</accession>
<dbReference type="AlphaFoldDB" id="A0A1F6TLQ8"/>
<reference evidence="3 4" key="1">
    <citation type="journal article" date="2016" name="Nat. Commun.">
        <title>Thousands of microbial genomes shed light on interconnected biogeochemical processes in an aquifer system.</title>
        <authorList>
            <person name="Anantharaman K."/>
            <person name="Brown C.T."/>
            <person name="Hug L.A."/>
            <person name="Sharon I."/>
            <person name="Castelle C.J."/>
            <person name="Probst A.J."/>
            <person name="Thomas B.C."/>
            <person name="Singh A."/>
            <person name="Wilkins M.J."/>
            <person name="Karaoz U."/>
            <person name="Brodie E.L."/>
            <person name="Williams K.H."/>
            <person name="Hubbard S.S."/>
            <person name="Banfield J.F."/>
        </authorList>
    </citation>
    <scope>NUCLEOTIDE SEQUENCE [LARGE SCALE GENOMIC DNA]</scope>
</reference>
<dbReference type="Pfam" id="PF13098">
    <property type="entry name" value="Thioredoxin_2"/>
    <property type="match status" value="2"/>
</dbReference>
<proteinExistence type="predicted"/>
<dbReference type="Proteomes" id="UP000178885">
    <property type="component" value="Unassembled WGS sequence"/>
</dbReference>
<evidence type="ECO:0000259" key="2">
    <source>
        <dbReference type="PROSITE" id="PS51352"/>
    </source>
</evidence>